<protein>
    <submittedName>
        <fullName evidence="2 3">Uncharacterized protein</fullName>
    </submittedName>
</protein>
<reference evidence="2" key="2">
    <citation type="submission" date="2010-05" db="EMBL/GenBank/DDBJ databases">
        <title>The Genome Sequence of Magnaporthe poae strain ATCC 64411.</title>
        <authorList>
            <consortium name="The Broad Institute Genome Sequencing Platform"/>
            <consortium name="Broad Institute Genome Sequencing Center for Infectious Disease"/>
            <person name="Ma L.-J."/>
            <person name="Dead R."/>
            <person name="Young S."/>
            <person name="Zeng Q."/>
            <person name="Koehrsen M."/>
            <person name="Alvarado L."/>
            <person name="Berlin A."/>
            <person name="Chapman S.B."/>
            <person name="Chen Z."/>
            <person name="Freedman E."/>
            <person name="Gellesch M."/>
            <person name="Goldberg J."/>
            <person name="Griggs A."/>
            <person name="Gujja S."/>
            <person name="Heilman E.R."/>
            <person name="Heiman D."/>
            <person name="Hepburn T."/>
            <person name="Howarth C."/>
            <person name="Jen D."/>
            <person name="Larson L."/>
            <person name="Mehta T."/>
            <person name="Neiman D."/>
            <person name="Pearson M."/>
            <person name="Roberts A."/>
            <person name="Saif S."/>
            <person name="Shea T."/>
            <person name="Shenoy N."/>
            <person name="Sisk P."/>
            <person name="Stolte C."/>
            <person name="Sykes S."/>
            <person name="Walk T."/>
            <person name="White J."/>
            <person name="Yandava C."/>
            <person name="Haas B."/>
            <person name="Nusbaum C."/>
            <person name="Birren B."/>
        </authorList>
    </citation>
    <scope>NUCLEOTIDE SEQUENCE</scope>
    <source>
        <strain evidence="2">ATCC 64411</strain>
    </source>
</reference>
<evidence type="ECO:0000256" key="1">
    <source>
        <dbReference type="SAM" id="MobiDB-lite"/>
    </source>
</evidence>
<feature type="region of interest" description="Disordered" evidence="1">
    <location>
        <begin position="1"/>
        <end position="35"/>
    </location>
</feature>
<reference evidence="4" key="1">
    <citation type="submission" date="2010-05" db="EMBL/GenBank/DDBJ databases">
        <title>The genome sequence of Magnaporthe poae strain ATCC 64411.</title>
        <authorList>
            <person name="Ma L.-J."/>
            <person name="Dead R."/>
            <person name="Young S."/>
            <person name="Zeng Q."/>
            <person name="Koehrsen M."/>
            <person name="Alvarado L."/>
            <person name="Berlin A."/>
            <person name="Chapman S.B."/>
            <person name="Chen Z."/>
            <person name="Freedman E."/>
            <person name="Gellesch M."/>
            <person name="Goldberg J."/>
            <person name="Griggs A."/>
            <person name="Gujja S."/>
            <person name="Heilman E.R."/>
            <person name="Heiman D."/>
            <person name="Hepburn T."/>
            <person name="Howarth C."/>
            <person name="Jen D."/>
            <person name="Larson L."/>
            <person name="Mehta T."/>
            <person name="Neiman D."/>
            <person name="Pearson M."/>
            <person name="Roberts A."/>
            <person name="Saif S."/>
            <person name="Shea T."/>
            <person name="Shenoy N."/>
            <person name="Sisk P."/>
            <person name="Stolte C."/>
            <person name="Sykes S."/>
            <person name="Walk T."/>
            <person name="White J."/>
            <person name="Yandava C."/>
            <person name="Haas B."/>
            <person name="Nusbaum C."/>
            <person name="Birren B."/>
        </authorList>
    </citation>
    <scope>NUCLEOTIDE SEQUENCE [LARGE SCALE GENOMIC DNA]</scope>
    <source>
        <strain evidence="4">ATCC 64411 / 73-15</strain>
    </source>
</reference>
<feature type="compositionally biased region" description="Basic and acidic residues" evidence="1">
    <location>
        <begin position="1"/>
        <end position="17"/>
    </location>
</feature>
<dbReference type="EMBL" id="ADBL01000575">
    <property type="status" value="NOT_ANNOTATED_CDS"/>
    <property type="molecule type" value="Genomic_DNA"/>
</dbReference>
<reference evidence="2" key="3">
    <citation type="submission" date="2011-03" db="EMBL/GenBank/DDBJ databases">
        <title>Annotation of Magnaporthe poae ATCC 64411.</title>
        <authorList>
            <person name="Ma L.-J."/>
            <person name="Dead R."/>
            <person name="Young S.K."/>
            <person name="Zeng Q."/>
            <person name="Gargeya S."/>
            <person name="Fitzgerald M."/>
            <person name="Haas B."/>
            <person name="Abouelleil A."/>
            <person name="Alvarado L."/>
            <person name="Arachchi H.M."/>
            <person name="Berlin A."/>
            <person name="Brown A."/>
            <person name="Chapman S.B."/>
            <person name="Chen Z."/>
            <person name="Dunbar C."/>
            <person name="Freedman E."/>
            <person name="Gearin G."/>
            <person name="Gellesch M."/>
            <person name="Goldberg J."/>
            <person name="Griggs A."/>
            <person name="Gujja S."/>
            <person name="Heiman D."/>
            <person name="Howarth C."/>
            <person name="Larson L."/>
            <person name="Lui A."/>
            <person name="MacDonald P.J.P."/>
            <person name="Mehta T."/>
            <person name="Montmayeur A."/>
            <person name="Murphy C."/>
            <person name="Neiman D."/>
            <person name="Pearson M."/>
            <person name="Priest M."/>
            <person name="Roberts A."/>
            <person name="Saif S."/>
            <person name="Shea T."/>
            <person name="Shenoy N."/>
            <person name="Sisk P."/>
            <person name="Stolte C."/>
            <person name="Sykes S."/>
            <person name="Yandava C."/>
            <person name="Wortman J."/>
            <person name="Nusbaum C."/>
            <person name="Birren B."/>
        </authorList>
    </citation>
    <scope>NUCLEOTIDE SEQUENCE</scope>
    <source>
        <strain evidence="2">ATCC 64411</strain>
    </source>
</reference>
<feature type="region of interest" description="Disordered" evidence="1">
    <location>
        <begin position="98"/>
        <end position="126"/>
    </location>
</feature>
<name>A0A0C4DQX5_MAGP6</name>
<dbReference type="EMBL" id="GL876967">
    <property type="protein sequence ID" value="KLU83208.1"/>
    <property type="molecule type" value="Genomic_DNA"/>
</dbReference>
<organism evidence="3 4">
    <name type="scientific">Magnaporthiopsis poae (strain ATCC 64411 / 73-15)</name>
    <name type="common">Kentucky bluegrass fungus</name>
    <name type="synonym">Magnaporthe poae</name>
    <dbReference type="NCBI Taxonomy" id="644358"/>
    <lineage>
        <taxon>Eukaryota</taxon>
        <taxon>Fungi</taxon>
        <taxon>Dikarya</taxon>
        <taxon>Ascomycota</taxon>
        <taxon>Pezizomycotina</taxon>
        <taxon>Sordariomycetes</taxon>
        <taxon>Sordariomycetidae</taxon>
        <taxon>Magnaporthales</taxon>
        <taxon>Magnaporthaceae</taxon>
        <taxon>Magnaporthiopsis</taxon>
    </lineage>
</organism>
<accession>A0A0C4DQX5</accession>
<dbReference type="VEuPathDB" id="FungiDB:MAPG_02273"/>
<evidence type="ECO:0000313" key="3">
    <source>
        <dbReference type="EnsemblFungi" id="MAPG_02273T0"/>
    </source>
</evidence>
<reference evidence="3" key="4">
    <citation type="journal article" date="2015" name="G3 (Bethesda)">
        <title>Genome sequences of three phytopathogenic species of the Magnaporthaceae family of fungi.</title>
        <authorList>
            <person name="Okagaki L.H."/>
            <person name="Nunes C.C."/>
            <person name="Sailsbery J."/>
            <person name="Clay B."/>
            <person name="Brown D."/>
            <person name="John T."/>
            <person name="Oh Y."/>
            <person name="Young N."/>
            <person name="Fitzgerald M."/>
            <person name="Haas B.J."/>
            <person name="Zeng Q."/>
            <person name="Young S."/>
            <person name="Adiconis X."/>
            <person name="Fan L."/>
            <person name="Levin J.Z."/>
            <person name="Mitchell T.K."/>
            <person name="Okubara P.A."/>
            <person name="Farman M.L."/>
            <person name="Kohn L.M."/>
            <person name="Birren B."/>
            <person name="Ma L.-J."/>
            <person name="Dean R.A."/>
        </authorList>
    </citation>
    <scope>NUCLEOTIDE SEQUENCE</scope>
    <source>
        <strain evidence="3">ATCC 64411 / 73-15</strain>
    </source>
</reference>
<keyword evidence="4" id="KW-1185">Reference proteome</keyword>
<evidence type="ECO:0000313" key="4">
    <source>
        <dbReference type="Proteomes" id="UP000011715"/>
    </source>
</evidence>
<dbReference type="Proteomes" id="UP000011715">
    <property type="component" value="Unassembled WGS sequence"/>
</dbReference>
<feature type="compositionally biased region" description="Polar residues" evidence="1">
    <location>
        <begin position="236"/>
        <end position="245"/>
    </location>
</feature>
<sequence length="321" mass="34903">MDRRGVYEGRPRGEVERRRVRSQSASSSTWAGGGEWAGSKAWDASPFPPSLVAFLFFFFPPLARRAYGQGSRQCLPRWRTRLQVDAVCSGGREEGLGVGARFGRNQETDRTPSTPPTEQHRESKGKGACSLQVAVAVRRPGARLVCAEECFSPCQPPNLPTPQFQFPSPLPSPSLLLTKSLPPSQRRANRKQGLAEWCGWMQASRAKTTGFEVPHHFPTGVSSVSPGTASHCGMSPHTSTTNPHPSSGKPAAGTDGRRRAGQGQGCRSGSNASKRKARKGGWKNNRGFPGDTARAACQRNLLVQILHYRIRHACTRGYLSS</sequence>
<feature type="region of interest" description="Disordered" evidence="1">
    <location>
        <begin position="162"/>
        <end position="190"/>
    </location>
</feature>
<feature type="region of interest" description="Disordered" evidence="1">
    <location>
        <begin position="222"/>
        <end position="291"/>
    </location>
</feature>
<gene>
    <name evidence="2" type="ORF">MAPG_02273</name>
</gene>
<feature type="compositionally biased region" description="Low complexity" evidence="1">
    <location>
        <begin position="162"/>
        <end position="184"/>
    </location>
</feature>
<proteinExistence type="predicted"/>
<dbReference type="EnsemblFungi" id="MAPG_02273T0">
    <property type="protein sequence ID" value="MAPG_02273T0"/>
    <property type="gene ID" value="MAPG_02273"/>
</dbReference>
<evidence type="ECO:0000313" key="2">
    <source>
        <dbReference type="EMBL" id="KLU83208.1"/>
    </source>
</evidence>
<reference evidence="3" key="5">
    <citation type="submission" date="2015-06" db="UniProtKB">
        <authorList>
            <consortium name="EnsemblFungi"/>
        </authorList>
    </citation>
    <scope>IDENTIFICATION</scope>
    <source>
        <strain evidence="3">ATCC 64411</strain>
    </source>
</reference>
<dbReference type="AlphaFoldDB" id="A0A0C4DQX5"/>